<dbReference type="InterPro" id="IPR017871">
    <property type="entry name" value="ABC_transporter-like_CS"/>
</dbReference>
<dbReference type="OrthoDB" id="9809851at2"/>
<keyword evidence="4" id="KW-0677">Repeat</keyword>
<dbReference type="SUPFAM" id="SSF52540">
    <property type="entry name" value="P-loop containing nucleoside triphosphate hydrolases"/>
    <property type="match status" value="4"/>
</dbReference>
<comment type="similarity">
    <text evidence="14">Belongs to the ABC transporter superfamily. UvrA family.</text>
</comment>
<organism evidence="18 19">
    <name type="scientific">Thermodesulfobacterium geofontis (strain OPF15)</name>
    <dbReference type="NCBI Taxonomy" id="795359"/>
    <lineage>
        <taxon>Bacteria</taxon>
        <taxon>Pseudomonadati</taxon>
        <taxon>Thermodesulfobacteriota</taxon>
        <taxon>Thermodesulfobacteria</taxon>
        <taxon>Thermodesulfobacteriales</taxon>
        <taxon>Thermodesulfobacteriaceae</taxon>
        <taxon>Thermodesulfobacterium</taxon>
    </lineage>
</organism>
<dbReference type="KEGG" id="top:TOPB45_0042"/>
<dbReference type="InterPro" id="IPR041102">
    <property type="entry name" value="UvrA_inter"/>
</dbReference>
<feature type="domain" description="ABC transporter" evidence="17">
    <location>
        <begin position="1410"/>
        <end position="1751"/>
    </location>
</feature>
<dbReference type="Pfam" id="PF17760">
    <property type="entry name" value="UvrA_inter"/>
    <property type="match status" value="2"/>
</dbReference>
<dbReference type="SMART" id="SM00382">
    <property type="entry name" value="AAA"/>
    <property type="match status" value="2"/>
</dbReference>
<evidence type="ECO:0000256" key="13">
    <source>
        <dbReference type="ARBA" id="ARBA00023204"/>
    </source>
</evidence>
<dbReference type="PANTHER" id="PTHR43152:SF3">
    <property type="entry name" value="UVRABC SYSTEM PROTEIN A"/>
    <property type="match status" value="1"/>
</dbReference>
<dbReference type="HOGENOM" id="CLU_001370_3_0_0"/>
<evidence type="ECO:0000256" key="10">
    <source>
        <dbReference type="ARBA" id="ARBA00022840"/>
    </source>
</evidence>
<name>F8C207_THEGP</name>
<evidence type="ECO:0000256" key="8">
    <source>
        <dbReference type="ARBA" id="ARBA00022771"/>
    </source>
</evidence>
<dbReference type="GO" id="GO:0005524">
    <property type="term" value="F:ATP binding"/>
    <property type="evidence" value="ECO:0007669"/>
    <property type="project" value="UniProtKB-KW"/>
</dbReference>
<dbReference type="Gene3D" id="3.30.190.20">
    <property type="match status" value="1"/>
</dbReference>
<keyword evidence="13" id="KW-0234">DNA repair</keyword>
<dbReference type="GO" id="GO:0006289">
    <property type="term" value="P:nucleotide-excision repair"/>
    <property type="evidence" value="ECO:0007669"/>
    <property type="project" value="InterPro"/>
</dbReference>
<dbReference type="Gene3D" id="3.40.50.300">
    <property type="entry name" value="P-loop containing nucleotide triphosphate hydrolases"/>
    <property type="match status" value="5"/>
</dbReference>
<evidence type="ECO:0000256" key="1">
    <source>
        <dbReference type="ARBA" id="ARBA00004496"/>
    </source>
</evidence>
<dbReference type="GO" id="GO:0009380">
    <property type="term" value="C:excinuclease repair complex"/>
    <property type="evidence" value="ECO:0007669"/>
    <property type="project" value="InterPro"/>
</dbReference>
<accession>F8C207</accession>
<evidence type="ECO:0000256" key="7">
    <source>
        <dbReference type="ARBA" id="ARBA00022769"/>
    </source>
</evidence>
<keyword evidence="5" id="KW-0547">Nucleotide-binding</keyword>
<evidence type="ECO:0000256" key="14">
    <source>
        <dbReference type="ARBA" id="ARBA00038000"/>
    </source>
</evidence>
<evidence type="ECO:0000256" key="2">
    <source>
        <dbReference type="ARBA" id="ARBA00022490"/>
    </source>
</evidence>
<evidence type="ECO:0000256" key="16">
    <source>
        <dbReference type="ARBA" id="ARBA00042156"/>
    </source>
</evidence>
<dbReference type="InterPro" id="IPR003593">
    <property type="entry name" value="AAA+_ATPase"/>
</dbReference>
<keyword evidence="9" id="KW-0862">Zinc</keyword>
<dbReference type="GO" id="GO:0003677">
    <property type="term" value="F:DNA binding"/>
    <property type="evidence" value="ECO:0007669"/>
    <property type="project" value="UniProtKB-KW"/>
</dbReference>
<dbReference type="PROSITE" id="PS00211">
    <property type="entry name" value="ABC_TRANSPORTER_1"/>
    <property type="match status" value="3"/>
</dbReference>
<dbReference type="GO" id="GO:0004518">
    <property type="term" value="F:nuclease activity"/>
    <property type="evidence" value="ECO:0007669"/>
    <property type="project" value="UniProtKB-KW"/>
</dbReference>
<comment type="subcellular location">
    <subcellularLocation>
        <location evidence="1">Cytoplasm</location>
    </subcellularLocation>
</comment>
<dbReference type="Gene3D" id="3.30.1490.20">
    <property type="entry name" value="ATP-grasp fold, A domain"/>
    <property type="match status" value="1"/>
</dbReference>
<dbReference type="PROSITE" id="PS50893">
    <property type="entry name" value="ABC_TRANSPORTER_2"/>
    <property type="match status" value="3"/>
</dbReference>
<keyword evidence="12" id="KW-0238">DNA-binding</keyword>
<keyword evidence="3" id="KW-0479">Metal-binding</keyword>
<dbReference type="Pfam" id="PF17755">
    <property type="entry name" value="UvrA_DNA-bind"/>
    <property type="match status" value="1"/>
</dbReference>
<evidence type="ECO:0000256" key="3">
    <source>
        <dbReference type="ARBA" id="ARBA00022723"/>
    </source>
</evidence>
<dbReference type="InterPro" id="IPR027417">
    <property type="entry name" value="P-loop_NTPase"/>
</dbReference>
<dbReference type="Proteomes" id="UP000006583">
    <property type="component" value="Chromosome"/>
</dbReference>
<dbReference type="eggNOG" id="COG0178">
    <property type="taxonomic scope" value="Bacteria"/>
</dbReference>
<dbReference type="RefSeq" id="WP_013908859.1">
    <property type="nucleotide sequence ID" value="NC_015682.1"/>
</dbReference>
<evidence type="ECO:0000256" key="12">
    <source>
        <dbReference type="ARBA" id="ARBA00023125"/>
    </source>
</evidence>
<keyword evidence="10" id="KW-0067">ATP-binding</keyword>
<keyword evidence="11" id="KW-0267">Excision nuclease</keyword>
<keyword evidence="19" id="KW-1185">Reference proteome</keyword>
<dbReference type="GO" id="GO:0016887">
    <property type="term" value="F:ATP hydrolysis activity"/>
    <property type="evidence" value="ECO:0007669"/>
    <property type="project" value="InterPro"/>
</dbReference>
<dbReference type="Gene3D" id="1.20.1580.10">
    <property type="entry name" value="ABC transporter ATPase like domain"/>
    <property type="match status" value="3"/>
</dbReference>
<dbReference type="InterPro" id="IPR004602">
    <property type="entry name" value="UvrA"/>
</dbReference>
<evidence type="ECO:0000256" key="9">
    <source>
        <dbReference type="ARBA" id="ARBA00022833"/>
    </source>
</evidence>
<dbReference type="InterPro" id="IPR003439">
    <property type="entry name" value="ABC_transporter-like_ATP-bd"/>
</dbReference>
<dbReference type="InterPro" id="IPR041552">
    <property type="entry name" value="UvrA_DNA-bd"/>
</dbReference>
<dbReference type="NCBIfam" id="TIGR00630">
    <property type="entry name" value="uvra"/>
    <property type="match status" value="1"/>
</dbReference>
<dbReference type="Gene3D" id="1.10.8.280">
    <property type="entry name" value="ABC transporter ATPase domain-like"/>
    <property type="match status" value="1"/>
</dbReference>
<keyword evidence="7" id="KW-0228">DNA excision</keyword>
<dbReference type="GO" id="GO:0008270">
    <property type="term" value="F:zinc ion binding"/>
    <property type="evidence" value="ECO:0007669"/>
    <property type="project" value="UniProtKB-KW"/>
</dbReference>
<feature type="domain" description="ABC transporter" evidence="17">
    <location>
        <begin position="574"/>
        <end position="905"/>
    </location>
</feature>
<evidence type="ECO:0000256" key="11">
    <source>
        <dbReference type="ARBA" id="ARBA00022881"/>
    </source>
</evidence>
<evidence type="ECO:0000313" key="19">
    <source>
        <dbReference type="Proteomes" id="UP000006583"/>
    </source>
</evidence>
<dbReference type="GO" id="GO:0005737">
    <property type="term" value="C:cytoplasm"/>
    <property type="evidence" value="ECO:0007669"/>
    <property type="project" value="UniProtKB-SubCell"/>
</dbReference>
<gene>
    <name evidence="18" type="ordered locus">TOPB45_0042</name>
</gene>
<keyword evidence="6" id="KW-0227">DNA damage</keyword>
<proteinExistence type="inferred from homology"/>
<sequence length="1756" mass="198564">MKFVEVIKVSQNNLKGFDLRLPFYKLIVVTGISGAGKSSLVFDTLYAEGQRRYLETFSSYVRQYFEKLPKPKVEAINNIPPALAFPQGNYIKTSRSTVATLTEISHFTKMLYYKASIPKCPKCNQYIYIKDPHLIAKEIIQNFENIPIYLISPQKIKTDFNYLKEGLLSAGFSRILWDGKVCELEEIENPPSVEEIEVVIYRVKPSEEELSEIAQAIELAFKLSDSIKVKSLYGEEVIYTRELICPTCGFKVPQKTPNLFSFNTSQGACPECKGFGNLLVVDFKALVKHPEKSIKDGAIPLLDYPFMLEVKIDLTEFLKKKDIDLNLPFERLPSEIKRKIFFGEGDWYGLKEVIDWLESKKYKPHIRILLSKLRREITCPICKGTRFNPQTLIFYIQDLNIGDFYNLEILQAKEFIKDFLSKNKLPAEERLAKEILKRLSYLEEVGLSYLTLNRASKTLSGGEASRCLLTRALSSNLVETLYLIDEPTTGLHPTDTQKILKFMENLVSQNNTVVVVEHDPEIITQADFLIDLGPEGGERGGYLLYAGAPKEIFEKDTPTALALKYLSSPRETPFYTSDSYPKKLKIIKAKKHNLKEISVSFPVRAITSIVGVSGSGKSTLLEEIIYKGITAYKQNSSFDSCEVIEGYEYFSQVLFITQEPLARSPRSIVATYIGILPYIRKLLASTPLAKKYGYTEAFFSFNSEISQCPECKGLGFEVIEMQFLSDLIVPCEVCKGKRYRDEVLEIKWKDKNIAEILELTVDSAIEFFGNHPLIKEKLIILQKLGLGYLKLGQPLSTLSGGEAQRLKIAEILSQIKSEKALILLDEPTVGLHLKDIEKLISSLKYLKEKGHTIVVVEHHPEIILSSDWIIELGPEGGEKGGYLLFEGPLKEFLNLKNEKSKTAYYLKEYLNGLKLKEKAEKEKKYNYEDTYIKLRGVRHHNLKNIDVDLPREKFIVITGVSGSGKSTLAFDVIFTEGQRRFLETLPAYLRQFLKLYEEIDYDLISGIPPTVALEQKSGELSPRSTVGTLTEILPYLRLLYSKISKTYCPRCNSQLIPRSEEELLDFAKKLFKEENLENVEITFLAPLVKHRKGIYRNLFEKLLNSGYHEVRIDSTFHKLPPIPSLSRYKEHTIEAVIGKSYFKKTKNFEELFLKTLKEGKGEALLLVNSKEFLFSKKRACVKCGISLPEPDPLLFAFNSKIGACPYCQGLGKIEDSVCPLCKGSRYKDEVFYYKINGLSLPEFCELSIEKAIEFLKGLKLEGKEKILAEGLISEIISRLEYLVELGVGYLTLGRSADTLSSGEAKRVRISAEIGSNLTGVAYILDEPTIGLHPKDNAKLIKVLKSLRDKGNTIIVVEHDEETILSADYVVDLGPGGGKKGGEVVFIGTPSELLRNEISETAKALRDINRKQLKSFKRKPSKFIFLEGAHLRNLKNIDVSIPLNALTVVVGVSGSGKSTLICDLLYENLKTLLGTKTKNKANLDLWGIKNIKGFENIKRVYLVDHSPIGNTPRSTPATYINVFTNIREVFANTPLARQRGYKEGRFSFNTEEGQCPHCKGQGYLKVEIKFLPEVYQVCEYCEGKRYNPETLEVYFKGKNISEVLSMDFSEAREFFKHFSSIYQKLDTVCKIGLDYLSLGQPSPSLSGGEAQRIKLAKEFVKSSKGGSLFILDEPTTGLHINDVEKLVNVLQGLINKGHTVIVIEHNLELIKWADWIIELGPEGGEKGGYLLFEGSIEEFLKTNTITSEILRNYLNIK</sequence>
<protein>
    <recommendedName>
        <fullName evidence="15">UvrABC system protein A</fullName>
    </recommendedName>
    <alternativeName>
        <fullName evidence="16">Excinuclease ABC subunit A</fullName>
    </alternativeName>
</protein>
<evidence type="ECO:0000259" key="17">
    <source>
        <dbReference type="PROSITE" id="PS50893"/>
    </source>
</evidence>
<dbReference type="STRING" id="795359.TOPB45_0042"/>
<keyword evidence="8" id="KW-0863">Zinc-finger</keyword>
<keyword evidence="2" id="KW-0963">Cytoplasm</keyword>
<reference evidence="18 19" key="1">
    <citation type="journal article" date="2013" name="Genome Announc.">
        <title>Complete genome sequence of the hyperthermophilic sulfate-reducing bacterium Thermodesulfobacterium geofontis OPF15T.</title>
        <authorList>
            <person name="Elkins J.G."/>
            <person name="Hamilton-Brehm S.D."/>
            <person name="Lucas S."/>
            <person name="Han J."/>
            <person name="Lapidus A."/>
            <person name="Cheng J.F."/>
            <person name="Goodwin L.A."/>
            <person name="Pitluck S."/>
            <person name="Peters L."/>
            <person name="Mikhailova N."/>
            <person name="Davenport K.W."/>
            <person name="Detter J.C."/>
            <person name="Han C.S."/>
            <person name="Tapia R."/>
            <person name="Land M.L."/>
            <person name="Hauser L."/>
            <person name="Kyrpides N.C."/>
            <person name="Ivanova N.N."/>
            <person name="Pagani I."/>
            <person name="Bruce D."/>
            <person name="Woyke T."/>
            <person name="Cottingham R.W."/>
        </authorList>
    </citation>
    <scope>NUCLEOTIDE SEQUENCE [LARGE SCALE GENOMIC DNA]</scope>
    <source>
        <strain evidence="18 19">OPF15</strain>
    </source>
</reference>
<evidence type="ECO:0000256" key="4">
    <source>
        <dbReference type="ARBA" id="ARBA00022737"/>
    </source>
</evidence>
<dbReference type="PANTHER" id="PTHR43152">
    <property type="entry name" value="UVRABC SYSTEM PROTEIN A"/>
    <property type="match status" value="1"/>
</dbReference>
<dbReference type="EMBL" id="CP002829">
    <property type="protein sequence ID" value="AEH22159.1"/>
    <property type="molecule type" value="Genomic_DNA"/>
</dbReference>
<evidence type="ECO:0000256" key="6">
    <source>
        <dbReference type="ARBA" id="ARBA00022763"/>
    </source>
</evidence>
<dbReference type="PATRIC" id="fig|795359.3.peg.42"/>
<dbReference type="InterPro" id="IPR013815">
    <property type="entry name" value="ATP_grasp_subdomain_1"/>
</dbReference>
<feature type="domain" description="ABC transporter" evidence="17">
    <location>
        <begin position="299"/>
        <end position="565"/>
    </location>
</feature>
<evidence type="ECO:0000256" key="5">
    <source>
        <dbReference type="ARBA" id="ARBA00022741"/>
    </source>
</evidence>
<evidence type="ECO:0000313" key="18">
    <source>
        <dbReference type="EMBL" id="AEH22159.1"/>
    </source>
</evidence>
<evidence type="ECO:0000256" key="15">
    <source>
        <dbReference type="ARBA" id="ARBA00039316"/>
    </source>
</evidence>